<evidence type="ECO:0000313" key="3">
    <source>
        <dbReference type="Proteomes" id="UP000008744"/>
    </source>
</evidence>
<dbReference type="AlphaFoldDB" id="B4GEI2"/>
<evidence type="ECO:0000256" key="1">
    <source>
        <dbReference type="SAM" id="MobiDB-lite"/>
    </source>
</evidence>
<dbReference type="Proteomes" id="UP000008744">
    <property type="component" value="Unassembled WGS sequence"/>
</dbReference>
<feature type="compositionally biased region" description="Basic and acidic residues" evidence="1">
    <location>
        <begin position="127"/>
        <end position="152"/>
    </location>
</feature>
<gene>
    <name evidence="2" type="primary">Dper\GL22023</name>
    <name evidence="2" type="ORF">Dper_GL22023</name>
</gene>
<dbReference type="eggNOG" id="ENOG502TBDE">
    <property type="taxonomic scope" value="Eukaryota"/>
</dbReference>
<keyword evidence="3" id="KW-1185">Reference proteome</keyword>
<dbReference type="PhylomeDB" id="B4GEI2"/>
<dbReference type="OMA" id="RPQHQLW"/>
<dbReference type="SMR" id="B4GEI2"/>
<feature type="compositionally biased region" description="Polar residues" evidence="1">
    <location>
        <begin position="382"/>
        <end position="394"/>
    </location>
</feature>
<feature type="region of interest" description="Disordered" evidence="1">
    <location>
        <begin position="255"/>
        <end position="302"/>
    </location>
</feature>
<name>B4GEI2_DROPE</name>
<sequence length="426" mass="49198">MFPNYCFTKSTKQHGFDILKRSYTAKDGYKRGSRPSERSPSFARNLTPRLGMRYADVSGPEYLGRCNVKHSKRKQTRSSSIKNMAYKPPSALKPTSPPRNVAFRLPAVVCVSKDSMAGRKSPVRISAGDDKTGQRHCDRDRDPDRHPEMTHDPNQELQESFADFFSIIHDNVLETVQGAVEKMVSKCFEESIAKMERLSSEMQLQEKLLNKMFRDINAKIDDQNETSLNQFKFITQMLIDNQTVHYRALNQAKLDRRRHHAERDYEKERERERERERRKRRSTGGNDENEPTMRGPQHQLWQQQDPHIYHTEMRQPCMEEECKKCRPSPPSEPSSMPRLQNRTPASSMPNLSKQALSGIGSSRAVQPEVQSLKSRHHRPSSRNRASCQEPSQISRPVLAYPPCFRSNPTPRRHVNGGSSVENLQKR</sequence>
<feature type="region of interest" description="Disordered" evidence="1">
    <location>
        <begin position="322"/>
        <end position="426"/>
    </location>
</feature>
<dbReference type="KEGG" id="dpe:6591899"/>
<feature type="compositionally biased region" description="Basic and acidic residues" evidence="1">
    <location>
        <begin position="261"/>
        <end position="275"/>
    </location>
</feature>
<dbReference type="HOGENOM" id="CLU_060005_0_0_1"/>
<evidence type="ECO:0000313" key="2">
    <source>
        <dbReference type="EMBL" id="EDW34017.1"/>
    </source>
</evidence>
<feature type="compositionally biased region" description="Polar residues" evidence="1">
    <location>
        <begin position="338"/>
        <end position="372"/>
    </location>
</feature>
<feature type="region of interest" description="Disordered" evidence="1">
    <location>
        <begin position="119"/>
        <end position="152"/>
    </location>
</feature>
<dbReference type="OrthoDB" id="8067121at2759"/>
<dbReference type="EMBL" id="CH479182">
    <property type="protein sequence ID" value="EDW34017.1"/>
    <property type="molecule type" value="Genomic_DNA"/>
</dbReference>
<accession>B4GEI2</accession>
<organism evidence="3">
    <name type="scientific">Drosophila persimilis</name>
    <name type="common">Fruit fly</name>
    <dbReference type="NCBI Taxonomy" id="7234"/>
    <lineage>
        <taxon>Eukaryota</taxon>
        <taxon>Metazoa</taxon>
        <taxon>Ecdysozoa</taxon>
        <taxon>Arthropoda</taxon>
        <taxon>Hexapoda</taxon>
        <taxon>Insecta</taxon>
        <taxon>Pterygota</taxon>
        <taxon>Neoptera</taxon>
        <taxon>Endopterygota</taxon>
        <taxon>Diptera</taxon>
        <taxon>Brachycera</taxon>
        <taxon>Muscomorpha</taxon>
        <taxon>Ephydroidea</taxon>
        <taxon>Drosophilidae</taxon>
        <taxon>Drosophila</taxon>
        <taxon>Sophophora</taxon>
    </lineage>
</organism>
<proteinExistence type="predicted"/>
<protein>
    <submittedName>
        <fullName evidence="2">GL22023</fullName>
    </submittedName>
</protein>
<reference evidence="2 3" key="1">
    <citation type="journal article" date="2007" name="Nature">
        <title>Evolution of genes and genomes on the Drosophila phylogeny.</title>
        <authorList>
            <consortium name="Drosophila 12 Genomes Consortium"/>
            <person name="Clark A.G."/>
            <person name="Eisen M.B."/>
            <person name="Smith D.R."/>
            <person name="Bergman C.M."/>
            <person name="Oliver B."/>
            <person name="Markow T.A."/>
            <person name="Kaufman T.C."/>
            <person name="Kellis M."/>
            <person name="Gelbart W."/>
            <person name="Iyer V.N."/>
            <person name="Pollard D.A."/>
            <person name="Sackton T.B."/>
            <person name="Larracuente A.M."/>
            <person name="Singh N.D."/>
            <person name="Abad J.P."/>
            <person name="Abt D.N."/>
            <person name="Adryan B."/>
            <person name="Aguade M."/>
            <person name="Akashi H."/>
            <person name="Anderson W.W."/>
            <person name="Aquadro C.F."/>
            <person name="Ardell D.H."/>
            <person name="Arguello R."/>
            <person name="Artieri C.G."/>
            <person name="Barbash D.A."/>
            <person name="Barker D."/>
            <person name="Barsanti P."/>
            <person name="Batterham P."/>
            <person name="Batzoglou S."/>
            <person name="Begun D."/>
            <person name="Bhutkar A."/>
            <person name="Blanco E."/>
            <person name="Bosak S.A."/>
            <person name="Bradley R.K."/>
            <person name="Brand A.D."/>
            <person name="Brent M.R."/>
            <person name="Brooks A.N."/>
            <person name="Brown R.H."/>
            <person name="Butlin R.K."/>
            <person name="Caggese C."/>
            <person name="Calvi B.R."/>
            <person name="Bernardo de Carvalho A."/>
            <person name="Caspi A."/>
            <person name="Castrezana S."/>
            <person name="Celniker S.E."/>
            <person name="Chang J.L."/>
            <person name="Chapple C."/>
            <person name="Chatterji S."/>
            <person name="Chinwalla A."/>
            <person name="Civetta A."/>
            <person name="Clifton S.W."/>
            <person name="Comeron J.M."/>
            <person name="Costello J.C."/>
            <person name="Coyne J.A."/>
            <person name="Daub J."/>
            <person name="David R.G."/>
            <person name="Delcher A.L."/>
            <person name="Delehaunty K."/>
            <person name="Do C.B."/>
            <person name="Ebling H."/>
            <person name="Edwards K."/>
            <person name="Eickbush T."/>
            <person name="Evans J.D."/>
            <person name="Filipski A."/>
            <person name="Findeiss S."/>
            <person name="Freyhult E."/>
            <person name="Fulton L."/>
            <person name="Fulton R."/>
            <person name="Garcia A.C."/>
            <person name="Gardiner A."/>
            <person name="Garfield D.A."/>
            <person name="Garvin B.E."/>
            <person name="Gibson G."/>
            <person name="Gilbert D."/>
            <person name="Gnerre S."/>
            <person name="Godfrey J."/>
            <person name="Good R."/>
            <person name="Gotea V."/>
            <person name="Gravely B."/>
            <person name="Greenberg A.J."/>
            <person name="Griffiths-Jones S."/>
            <person name="Gross S."/>
            <person name="Guigo R."/>
            <person name="Gustafson E.A."/>
            <person name="Haerty W."/>
            <person name="Hahn M.W."/>
            <person name="Halligan D.L."/>
            <person name="Halpern A.L."/>
            <person name="Halter G.M."/>
            <person name="Han M.V."/>
            <person name="Heger A."/>
            <person name="Hillier L."/>
            <person name="Hinrichs A.S."/>
            <person name="Holmes I."/>
            <person name="Hoskins R.A."/>
            <person name="Hubisz M.J."/>
            <person name="Hultmark D."/>
            <person name="Huntley M.A."/>
            <person name="Jaffe D.B."/>
            <person name="Jagadeeshan S."/>
            <person name="Jeck W.R."/>
            <person name="Johnson J."/>
            <person name="Jones C.D."/>
            <person name="Jordan W.C."/>
            <person name="Karpen G.H."/>
            <person name="Kataoka E."/>
            <person name="Keightley P.D."/>
            <person name="Kheradpour P."/>
            <person name="Kirkness E.F."/>
            <person name="Koerich L.B."/>
            <person name="Kristiansen K."/>
            <person name="Kudrna D."/>
            <person name="Kulathinal R.J."/>
            <person name="Kumar S."/>
            <person name="Kwok R."/>
            <person name="Lander E."/>
            <person name="Langley C.H."/>
            <person name="Lapoint R."/>
            <person name="Lazzaro B.P."/>
            <person name="Lee S.J."/>
            <person name="Levesque L."/>
            <person name="Li R."/>
            <person name="Lin C.F."/>
            <person name="Lin M.F."/>
            <person name="Lindblad-Toh K."/>
            <person name="Llopart A."/>
            <person name="Long M."/>
            <person name="Low L."/>
            <person name="Lozovsky E."/>
            <person name="Lu J."/>
            <person name="Luo M."/>
            <person name="Machado C.A."/>
            <person name="Makalowski W."/>
            <person name="Marzo M."/>
            <person name="Matsuda M."/>
            <person name="Matzkin L."/>
            <person name="McAllister B."/>
            <person name="McBride C.S."/>
            <person name="McKernan B."/>
            <person name="McKernan K."/>
            <person name="Mendez-Lago M."/>
            <person name="Minx P."/>
            <person name="Mollenhauer M.U."/>
            <person name="Montooth K."/>
            <person name="Mount S.M."/>
            <person name="Mu X."/>
            <person name="Myers E."/>
            <person name="Negre B."/>
            <person name="Newfeld S."/>
            <person name="Nielsen R."/>
            <person name="Noor M.A."/>
            <person name="O'Grady P."/>
            <person name="Pachter L."/>
            <person name="Papaceit M."/>
            <person name="Parisi M.J."/>
            <person name="Parisi M."/>
            <person name="Parts L."/>
            <person name="Pedersen J.S."/>
            <person name="Pesole G."/>
            <person name="Phillippy A.M."/>
            <person name="Ponting C.P."/>
            <person name="Pop M."/>
            <person name="Porcelli D."/>
            <person name="Powell J.R."/>
            <person name="Prohaska S."/>
            <person name="Pruitt K."/>
            <person name="Puig M."/>
            <person name="Quesneville H."/>
            <person name="Ram K.R."/>
            <person name="Rand D."/>
            <person name="Rasmussen M.D."/>
            <person name="Reed L.K."/>
            <person name="Reenan R."/>
            <person name="Reily A."/>
            <person name="Remington K.A."/>
            <person name="Rieger T.T."/>
            <person name="Ritchie M.G."/>
            <person name="Robin C."/>
            <person name="Rogers Y.H."/>
            <person name="Rohde C."/>
            <person name="Rozas J."/>
            <person name="Rubenfield M.J."/>
            <person name="Ruiz A."/>
            <person name="Russo S."/>
            <person name="Salzberg S.L."/>
            <person name="Sanchez-Gracia A."/>
            <person name="Saranga D.J."/>
            <person name="Sato H."/>
            <person name="Schaeffer S.W."/>
            <person name="Schatz M.C."/>
            <person name="Schlenke T."/>
            <person name="Schwartz R."/>
            <person name="Segarra C."/>
            <person name="Singh R.S."/>
            <person name="Sirot L."/>
            <person name="Sirota M."/>
            <person name="Sisneros N.B."/>
            <person name="Smith C.D."/>
            <person name="Smith T.F."/>
            <person name="Spieth J."/>
            <person name="Stage D.E."/>
            <person name="Stark A."/>
            <person name="Stephan W."/>
            <person name="Strausberg R.L."/>
            <person name="Strempel S."/>
            <person name="Sturgill D."/>
            <person name="Sutton G."/>
            <person name="Sutton G.G."/>
            <person name="Tao W."/>
            <person name="Teichmann S."/>
            <person name="Tobari Y.N."/>
            <person name="Tomimura Y."/>
            <person name="Tsolas J.M."/>
            <person name="Valente V.L."/>
            <person name="Venter E."/>
            <person name="Venter J.C."/>
            <person name="Vicario S."/>
            <person name="Vieira F.G."/>
            <person name="Vilella A.J."/>
            <person name="Villasante A."/>
            <person name="Walenz B."/>
            <person name="Wang J."/>
            <person name="Wasserman M."/>
            <person name="Watts T."/>
            <person name="Wilson D."/>
            <person name="Wilson R.K."/>
            <person name="Wing R.A."/>
            <person name="Wolfner M.F."/>
            <person name="Wong A."/>
            <person name="Wong G.K."/>
            <person name="Wu C.I."/>
            <person name="Wu G."/>
            <person name="Yamamoto D."/>
            <person name="Yang H.P."/>
            <person name="Yang S.P."/>
            <person name="Yorke J.A."/>
            <person name="Yoshida K."/>
            <person name="Zdobnov E."/>
            <person name="Zhang P."/>
            <person name="Zhang Y."/>
            <person name="Zimin A.V."/>
            <person name="Baldwin J."/>
            <person name="Abdouelleil A."/>
            <person name="Abdulkadir J."/>
            <person name="Abebe A."/>
            <person name="Abera B."/>
            <person name="Abreu J."/>
            <person name="Acer S.C."/>
            <person name="Aftuck L."/>
            <person name="Alexander A."/>
            <person name="An P."/>
            <person name="Anderson E."/>
            <person name="Anderson S."/>
            <person name="Arachi H."/>
            <person name="Azer M."/>
            <person name="Bachantsang P."/>
            <person name="Barry A."/>
            <person name="Bayul T."/>
            <person name="Berlin A."/>
            <person name="Bessette D."/>
            <person name="Bloom T."/>
            <person name="Blye J."/>
            <person name="Boguslavskiy L."/>
            <person name="Bonnet C."/>
            <person name="Boukhgalter B."/>
            <person name="Bourzgui I."/>
            <person name="Brown A."/>
            <person name="Cahill P."/>
            <person name="Channer S."/>
            <person name="Cheshatsang Y."/>
            <person name="Chuda L."/>
            <person name="Citroen M."/>
            <person name="Collymore A."/>
            <person name="Cooke P."/>
            <person name="Costello M."/>
            <person name="D'Aco K."/>
            <person name="Daza R."/>
            <person name="De Haan G."/>
            <person name="DeGray S."/>
            <person name="DeMaso C."/>
            <person name="Dhargay N."/>
            <person name="Dooley K."/>
            <person name="Dooley E."/>
            <person name="Doricent M."/>
            <person name="Dorje P."/>
            <person name="Dorjee K."/>
            <person name="Dupes A."/>
            <person name="Elong R."/>
            <person name="Falk J."/>
            <person name="Farina A."/>
            <person name="Faro S."/>
            <person name="Ferguson D."/>
            <person name="Fisher S."/>
            <person name="Foley C.D."/>
            <person name="Franke A."/>
            <person name="Friedrich D."/>
            <person name="Gadbois L."/>
            <person name="Gearin G."/>
            <person name="Gearin C.R."/>
            <person name="Giannoukos G."/>
            <person name="Goode T."/>
            <person name="Graham J."/>
            <person name="Grandbois E."/>
            <person name="Grewal S."/>
            <person name="Gyaltsen K."/>
            <person name="Hafez N."/>
            <person name="Hagos B."/>
            <person name="Hall J."/>
            <person name="Henson C."/>
            <person name="Hollinger A."/>
            <person name="Honan T."/>
            <person name="Huard M.D."/>
            <person name="Hughes L."/>
            <person name="Hurhula B."/>
            <person name="Husby M.E."/>
            <person name="Kamat A."/>
            <person name="Kanga B."/>
            <person name="Kashin S."/>
            <person name="Khazanovich D."/>
            <person name="Kisner P."/>
            <person name="Lance K."/>
            <person name="Lara M."/>
            <person name="Lee W."/>
            <person name="Lennon N."/>
            <person name="Letendre F."/>
            <person name="LeVine R."/>
            <person name="Lipovsky A."/>
            <person name="Liu X."/>
            <person name="Liu J."/>
            <person name="Liu S."/>
            <person name="Lokyitsang T."/>
            <person name="Lokyitsang Y."/>
            <person name="Lubonja R."/>
            <person name="Lui A."/>
            <person name="MacDonald P."/>
            <person name="Magnisalis V."/>
            <person name="Maru K."/>
            <person name="Matthews C."/>
            <person name="McCusker W."/>
            <person name="McDonough S."/>
            <person name="Mehta T."/>
            <person name="Meldrim J."/>
            <person name="Meneus L."/>
            <person name="Mihai O."/>
            <person name="Mihalev A."/>
            <person name="Mihova T."/>
            <person name="Mittelman R."/>
            <person name="Mlenga V."/>
            <person name="Montmayeur A."/>
            <person name="Mulrain L."/>
            <person name="Navidi A."/>
            <person name="Naylor J."/>
            <person name="Negash T."/>
            <person name="Nguyen T."/>
            <person name="Nguyen N."/>
            <person name="Nicol R."/>
            <person name="Norbu C."/>
            <person name="Norbu N."/>
            <person name="Novod N."/>
            <person name="O'Neill B."/>
            <person name="Osman S."/>
            <person name="Markiewicz E."/>
            <person name="Oyono O.L."/>
            <person name="Patti C."/>
            <person name="Phunkhang P."/>
            <person name="Pierre F."/>
            <person name="Priest M."/>
            <person name="Raghuraman S."/>
            <person name="Rege F."/>
            <person name="Reyes R."/>
            <person name="Rise C."/>
            <person name="Rogov P."/>
            <person name="Ross K."/>
            <person name="Ryan E."/>
            <person name="Settipalli S."/>
            <person name="Shea T."/>
            <person name="Sherpa N."/>
            <person name="Shi L."/>
            <person name="Shih D."/>
            <person name="Sparrow T."/>
            <person name="Spaulding J."/>
            <person name="Stalker J."/>
            <person name="Stange-Thomann N."/>
            <person name="Stavropoulos S."/>
            <person name="Stone C."/>
            <person name="Strader C."/>
            <person name="Tesfaye S."/>
            <person name="Thomson T."/>
            <person name="Thoulutsang Y."/>
            <person name="Thoulutsang D."/>
            <person name="Topham K."/>
            <person name="Topping I."/>
            <person name="Tsamla T."/>
            <person name="Vassiliev H."/>
            <person name="Vo A."/>
            <person name="Wangchuk T."/>
            <person name="Wangdi T."/>
            <person name="Weiand M."/>
            <person name="Wilkinson J."/>
            <person name="Wilson A."/>
            <person name="Yadav S."/>
            <person name="Young G."/>
            <person name="Yu Q."/>
            <person name="Zembek L."/>
            <person name="Zhong D."/>
            <person name="Zimmer A."/>
            <person name="Zwirko Z."/>
            <person name="Jaffe D.B."/>
            <person name="Alvarez P."/>
            <person name="Brockman W."/>
            <person name="Butler J."/>
            <person name="Chin C."/>
            <person name="Gnerre S."/>
            <person name="Grabherr M."/>
            <person name="Kleber M."/>
            <person name="Mauceli E."/>
            <person name="MacCallum I."/>
        </authorList>
    </citation>
    <scope>NUCLEOTIDE SEQUENCE [LARGE SCALE GENOMIC DNA]</scope>
    <source>
        <strain evidence="3">MSH-3 / Tucson 14011-0111.49</strain>
    </source>
</reference>
<feature type="compositionally biased region" description="Polar residues" evidence="1">
    <location>
        <begin position="416"/>
        <end position="426"/>
    </location>
</feature>